<dbReference type="Proteomes" id="UP000549394">
    <property type="component" value="Unassembled WGS sequence"/>
</dbReference>
<proteinExistence type="predicted"/>
<dbReference type="GO" id="GO:0046982">
    <property type="term" value="F:protein heterodimerization activity"/>
    <property type="evidence" value="ECO:0007669"/>
    <property type="project" value="InterPro"/>
</dbReference>
<gene>
    <name evidence="2" type="ORF">DGYR_LOCUS7146</name>
</gene>
<dbReference type="SUPFAM" id="SSF47113">
    <property type="entry name" value="Histone-fold"/>
    <property type="match status" value="1"/>
</dbReference>
<dbReference type="AlphaFoldDB" id="A0A7I8VR87"/>
<evidence type="ECO:0000313" key="2">
    <source>
        <dbReference type="EMBL" id="CAD5118830.1"/>
    </source>
</evidence>
<dbReference type="EMBL" id="CAJFCJ010000009">
    <property type="protein sequence ID" value="CAD5118830.1"/>
    <property type="molecule type" value="Genomic_DNA"/>
</dbReference>
<dbReference type="InterPro" id="IPR009072">
    <property type="entry name" value="Histone-fold"/>
</dbReference>
<dbReference type="Gene3D" id="1.10.20.10">
    <property type="entry name" value="Histone, subunit A"/>
    <property type="match status" value="1"/>
</dbReference>
<protein>
    <submittedName>
        <fullName evidence="2">DgyrCDS7508</fullName>
    </submittedName>
</protein>
<dbReference type="InterPro" id="IPR007125">
    <property type="entry name" value="H2A/H2B/H3"/>
</dbReference>
<evidence type="ECO:0000259" key="1">
    <source>
        <dbReference type="Pfam" id="PF00125"/>
    </source>
</evidence>
<reference evidence="2 3" key="1">
    <citation type="submission" date="2020-08" db="EMBL/GenBank/DDBJ databases">
        <authorList>
            <person name="Hejnol A."/>
        </authorList>
    </citation>
    <scope>NUCLEOTIDE SEQUENCE [LARGE SCALE GENOMIC DNA]</scope>
</reference>
<comment type="caution">
    <text evidence="2">The sequence shown here is derived from an EMBL/GenBank/DDBJ whole genome shotgun (WGS) entry which is preliminary data.</text>
</comment>
<dbReference type="Pfam" id="PF00125">
    <property type="entry name" value="Histone"/>
    <property type="match status" value="1"/>
</dbReference>
<accession>A0A7I8VR87</accession>
<sequence length="151" mass="17725">MEIERLFSDWKKAKNEKGWPKCSKKKDTFETNETYVEHEKSYDIFESDTSTTKSVLFKTNDENECSTDNDGMIFDKNTFQTLVKDVALENRRGLKITKVALSLIQQSCEDYLVDIFRDCGNSSLMRNNQAIDLKDFYMALKMRFSFSKNFQ</sequence>
<evidence type="ECO:0000313" key="3">
    <source>
        <dbReference type="Proteomes" id="UP000549394"/>
    </source>
</evidence>
<dbReference type="GO" id="GO:0003677">
    <property type="term" value="F:DNA binding"/>
    <property type="evidence" value="ECO:0007669"/>
    <property type="project" value="InterPro"/>
</dbReference>
<feature type="domain" description="Core Histone H2A/H2B/H3" evidence="1">
    <location>
        <begin position="60"/>
        <end position="141"/>
    </location>
</feature>
<name>A0A7I8VR87_9ANNE</name>
<organism evidence="2 3">
    <name type="scientific">Dimorphilus gyrociliatus</name>
    <dbReference type="NCBI Taxonomy" id="2664684"/>
    <lineage>
        <taxon>Eukaryota</taxon>
        <taxon>Metazoa</taxon>
        <taxon>Spiralia</taxon>
        <taxon>Lophotrochozoa</taxon>
        <taxon>Annelida</taxon>
        <taxon>Polychaeta</taxon>
        <taxon>Polychaeta incertae sedis</taxon>
        <taxon>Dinophilidae</taxon>
        <taxon>Dimorphilus</taxon>
    </lineage>
</organism>
<keyword evidence="3" id="KW-1185">Reference proteome</keyword>